<dbReference type="Proteomes" id="UP000248044">
    <property type="component" value="Chromosome"/>
</dbReference>
<dbReference type="InterPro" id="IPR003787">
    <property type="entry name" value="Sulphur_relay_DsrE/F-like"/>
</dbReference>
<dbReference type="AlphaFoldDB" id="A0A2U9IDP4"/>
<dbReference type="OrthoDB" id="216309at2157"/>
<proteinExistence type="predicted"/>
<dbReference type="KEGG" id="abri:DFR85_05655"/>
<evidence type="ECO:0000313" key="2">
    <source>
        <dbReference type="Proteomes" id="UP000248044"/>
    </source>
</evidence>
<name>A0A2U9IDP4_9CREN</name>
<sequence>MKTAMAKIFVISTAGKDDINRAMMAMNFALGARKNAGATVALMFLGRGVETLLKDSGNSAQMKKVIEDMQNSGIEISYCGISLKNMGLTKDLIFEGIKEVMGGVETVKKVEEGYSVVSF</sequence>
<keyword evidence="2" id="KW-1185">Reference proteome</keyword>
<dbReference type="SUPFAM" id="SSF75169">
    <property type="entry name" value="DsrEFH-like"/>
    <property type="match status" value="1"/>
</dbReference>
<dbReference type="EMBL" id="CP029289">
    <property type="protein sequence ID" value="AWR94152.1"/>
    <property type="molecule type" value="Genomic_DNA"/>
</dbReference>
<gene>
    <name evidence="1" type="ORF">DFR85_05655</name>
</gene>
<accession>A0A2U9IDP4</accession>
<dbReference type="InterPro" id="IPR027396">
    <property type="entry name" value="DsrEFH-like"/>
</dbReference>
<evidence type="ECO:0000313" key="1">
    <source>
        <dbReference type="EMBL" id="AWR94152.1"/>
    </source>
</evidence>
<dbReference type="Pfam" id="PF02635">
    <property type="entry name" value="DsrE"/>
    <property type="match status" value="1"/>
</dbReference>
<reference evidence="1 2" key="1">
    <citation type="submission" date="2018-05" db="EMBL/GenBank/DDBJ databases">
        <title>Complete Genome Sequences of Extremely Thermoacidophilic, Metal-Mobilizing Type-Strain Members of the Archaeal Family Sulfolobaceae: Acidianus brierleyi DSM-1651T, Acidianus sulfidivorans DSM-18786T, Metallosphaera hakonensis DSM-7519T, and Metallosphaera prunae DSM-10039T.</title>
        <authorList>
            <person name="Counts J.A."/>
            <person name="Kelly R.M."/>
        </authorList>
    </citation>
    <scope>NUCLEOTIDE SEQUENCE [LARGE SCALE GENOMIC DNA]</scope>
    <source>
        <strain evidence="1 2">DSM 1651</strain>
    </source>
</reference>
<organism evidence="1 2">
    <name type="scientific">Acidianus brierleyi</name>
    <dbReference type="NCBI Taxonomy" id="41673"/>
    <lineage>
        <taxon>Archaea</taxon>
        <taxon>Thermoproteota</taxon>
        <taxon>Thermoprotei</taxon>
        <taxon>Sulfolobales</taxon>
        <taxon>Sulfolobaceae</taxon>
        <taxon>Acidianus</taxon>
    </lineage>
</organism>
<dbReference type="Gene3D" id="3.40.1260.10">
    <property type="entry name" value="DsrEFH-like"/>
    <property type="match status" value="1"/>
</dbReference>
<protein>
    <submittedName>
        <fullName evidence="1">Uncharacterized protein</fullName>
    </submittedName>
</protein>